<dbReference type="NCBIfam" id="NF004831">
    <property type="entry name" value="PRK06183.1-5"/>
    <property type="match status" value="1"/>
</dbReference>
<protein>
    <recommendedName>
        <fullName evidence="2">FAD-binding domain-containing protein</fullName>
    </recommendedName>
</protein>
<dbReference type="Pfam" id="PF01494">
    <property type="entry name" value="FAD_binding_3"/>
    <property type="match status" value="1"/>
</dbReference>
<dbReference type="InterPro" id="IPR036188">
    <property type="entry name" value="FAD/NAD-bd_sf"/>
</dbReference>
<dbReference type="PANTHER" id="PTHR43476">
    <property type="entry name" value="3-(3-HYDROXY-PHENYL)PROPIONATE/3-HYDROXYCINNAMIC ACID HYDROXYLASE"/>
    <property type="match status" value="1"/>
</dbReference>
<dbReference type="InterPro" id="IPR002938">
    <property type="entry name" value="FAD-bd"/>
</dbReference>
<dbReference type="EMBL" id="LUAW01000013">
    <property type="protein sequence ID" value="KYQ72742.1"/>
    <property type="molecule type" value="Genomic_DNA"/>
</dbReference>
<reference evidence="3 4" key="1">
    <citation type="submission" date="2016-03" db="EMBL/GenBank/DDBJ databases">
        <title>Acinetobacter genomospecies 28 strain ANC 4149.</title>
        <authorList>
            <person name="Radolfova-Krizova L."/>
            <person name="Nemec A."/>
        </authorList>
    </citation>
    <scope>NUCLEOTIDE SEQUENCE [LARGE SCALE GENOMIC DNA]</scope>
    <source>
        <strain evidence="3 4">ANC 4149</strain>
    </source>
</reference>
<proteinExistence type="predicted"/>
<name>A0A151Y3Y2_9GAMM</name>
<organism evidence="3 4">
    <name type="scientific">Acinetobacter pragensis</name>
    <dbReference type="NCBI Taxonomy" id="1806892"/>
    <lineage>
        <taxon>Bacteria</taxon>
        <taxon>Pseudomonadati</taxon>
        <taxon>Pseudomonadota</taxon>
        <taxon>Gammaproteobacteria</taxon>
        <taxon>Moraxellales</taxon>
        <taxon>Moraxellaceae</taxon>
        <taxon>Acinetobacter</taxon>
    </lineage>
</organism>
<evidence type="ECO:0000313" key="4">
    <source>
        <dbReference type="Proteomes" id="UP000076276"/>
    </source>
</evidence>
<dbReference type="SUPFAM" id="SSF51905">
    <property type="entry name" value="FAD/NAD(P)-binding domain"/>
    <property type="match status" value="1"/>
</dbReference>
<dbReference type="GO" id="GO:0019622">
    <property type="term" value="P:3-(3-hydroxy)phenylpropionate catabolic process"/>
    <property type="evidence" value="ECO:0007669"/>
    <property type="project" value="TreeGrafter"/>
</dbReference>
<evidence type="ECO:0000259" key="2">
    <source>
        <dbReference type="Pfam" id="PF01494"/>
    </source>
</evidence>
<dbReference type="Gene3D" id="3.30.70.2450">
    <property type="match status" value="1"/>
</dbReference>
<dbReference type="RefSeq" id="WP_067667042.1">
    <property type="nucleotide sequence ID" value="NZ_CBCSIK010000008.1"/>
</dbReference>
<dbReference type="AlphaFoldDB" id="A0A151Y3Y2"/>
<comment type="caution">
    <text evidence="3">The sequence shown here is derived from an EMBL/GenBank/DDBJ whole genome shotgun (WGS) entry which is preliminary data.</text>
</comment>
<keyword evidence="4" id="KW-1185">Reference proteome</keyword>
<dbReference type="PANTHER" id="PTHR43476:SF3">
    <property type="entry name" value="FAD-BINDING MONOOXYGENASE"/>
    <property type="match status" value="1"/>
</dbReference>
<dbReference type="OrthoDB" id="8672648at2"/>
<dbReference type="GO" id="GO:0071949">
    <property type="term" value="F:FAD binding"/>
    <property type="evidence" value="ECO:0007669"/>
    <property type="project" value="InterPro"/>
</dbReference>
<accession>A0A151Y3Y2</accession>
<gene>
    <name evidence="3" type="ORF">AZH43_07750</name>
</gene>
<keyword evidence="1" id="KW-0560">Oxidoreductase</keyword>
<dbReference type="GO" id="GO:0008688">
    <property type="term" value="F:3-(3-hydroxyphenyl)propionate hydroxylase activity"/>
    <property type="evidence" value="ECO:0007669"/>
    <property type="project" value="TreeGrafter"/>
</dbReference>
<evidence type="ECO:0000313" key="3">
    <source>
        <dbReference type="EMBL" id="KYQ72742.1"/>
    </source>
</evidence>
<dbReference type="NCBIfam" id="NF004829">
    <property type="entry name" value="PRK06183.1-3"/>
    <property type="match status" value="1"/>
</dbReference>
<dbReference type="STRING" id="1806892.AZH43_07750"/>
<dbReference type="Gene3D" id="3.50.50.60">
    <property type="entry name" value="FAD/NAD(P)-binding domain"/>
    <property type="match status" value="1"/>
</dbReference>
<dbReference type="PRINTS" id="PR00420">
    <property type="entry name" value="RNGMNOXGNASE"/>
</dbReference>
<sequence length="528" mass="59504">METIQTEVLIIGAGPVGLMLANMLASYGVETLVLEKNATYEIEPRAVSIDDESLRSLQHIGLAKKFSEQIVLGYGVKYYDRNNKPLAEIMPAGQEYGYPKRNAFRQPDLVKLLVEHLATQKNASILFNHQLNTIEDLGSSVVCHVENATQDALKIQAKWVVGCDGGRSLVRDLLNVVLDGQTYPQKWLIVDLAGRKSSLRHTNTYCDPERPAIRLPGPDKTLRYEFMLHPDDSDQDVLREDVFRNWIRARVPEDSRLPLVRKAIYGFHARIASSWKKNRVLLAGDAAHLTPPFAGQGLNSGIRDASNLAWKLAAVLKWQQPESLIDSYESERKPHAAALIKMALQIGAFMQPKSRLSAFFMQNGLRAACQIPACKDYILQLKFKPKPHFENGWFINQAKHQFAQLIPQPQVIDKQGQTQLLDEYLGNGFAMIGWATEEFFNSIEKLVPKNLPFKFVALLSKDEDFMDIQVPKNFSLVRDFTGSLGNILNQLNAEALIIRPDRYSYQAICATDFIFDRPQTISQPALAV</sequence>
<dbReference type="Proteomes" id="UP000076276">
    <property type="component" value="Unassembled WGS sequence"/>
</dbReference>
<dbReference type="InterPro" id="IPR050631">
    <property type="entry name" value="PheA/TfdB_FAD_monoxygenase"/>
</dbReference>
<feature type="domain" description="FAD-binding" evidence="2">
    <location>
        <begin position="6"/>
        <end position="341"/>
    </location>
</feature>
<evidence type="ECO:0000256" key="1">
    <source>
        <dbReference type="ARBA" id="ARBA00023002"/>
    </source>
</evidence>